<evidence type="ECO:0000256" key="9">
    <source>
        <dbReference type="ARBA" id="ARBA00023163"/>
    </source>
</evidence>
<evidence type="ECO:0000313" key="17">
    <source>
        <dbReference type="EMBL" id="KAJ2898578.1"/>
    </source>
</evidence>
<dbReference type="InterPro" id="IPR034261">
    <property type="entry name" value="CNOT4_RRM"/>
</dbReference>
<name>A0AAD5RNM6_9PEZI</name>
<dbReference type="PROSITE" id="PS50102">
    <property type="entry name" value="RRM"/>
    <property type="match status" value="1"/>
</dbReference>
<keyword evidence="9" id="KW-0804">Transcription</keyword>
<feature type="compositionally biased region" description="Polar residues" evidence="14">
    <location>
        <begin position="957"/>
        <end position="975"/>
    </location>
</feature>
<protein>
    <submittedName>
        <fullName evidence="17">RNA recognition domain-containing protein</fullName>
    </submittedName>
</protein>
<dbReference type="InterPro" id="IPR039780">
    <property type="entry name" value="Mot2"/>
</dbReference>
<keyword evidence="6 12" id="KW-0694">RNA-binding</keyword>
<comment type="caution">
    <text evidence="17">The sequence shown here is derived from an EMBL/GenBank/DDBJ whole genome shotgun (WGS) entry which is preliminary data.</text>
</comment>
<keyword evidence="7" id="KW-0805">Transcription regulation</keyword>
<feature type="compositionally biased region" description="Basic residues" evidence="14">
    <location>
        <begin position="703"/>
        <end position="714"/>
    </location>
</feature>
<evidence type="ECO:0000313" key="18">
    <source>
        <dbReference type="Proteomes" id="UP001201980"/>
    </source>
</evidence>
<comment type="subcellular location">
    <subcellularLocation>
        <location evidence="1">Nucleus</location>
    </subcellularLocation>
</comment>
<reference evidence="17" key="1">
    <citation type="submission" date="2022-07" db="EMBL/GenBank/DDBJ databases">
        <title>Draft genome sequence of Zalerion maritima ATCC 34329, a (micro)plastics degrading marine fungus.</title>
        <authorList>
            <person name="Paco A."/>
            <person name="Goncalves M.F.M."/>
            <person name="Rocha-Santos T.A.P."/>
            <person name="Alves A."/>
        </authorList>
    </citation>
    <scope>NUCLEOTIDE SEQUENCE</scope>
    <source>
        <strain evidence="17">ATCC 34329</strain>
    </source>
</reference>
<dbReference type="InterPro" id="IPR039515">
    <property type="entry name" value="NOT4_mRING-HC-C4C4"/>
</dbReference>
<feature type="region of interest" description="Disordered" evidence="14">
    <location>
        <begin position="1013"/>
        <end position="1191"/>
    </location>
</feature>
<accession>A0AAD5RNM6</accession>
<keyword evidence="5" id="KW-0862">Zinc</keyword>
<dbReference type="GO" id="GO:0008270">
    <property type="term" value="F:zinc ion binding"/>
    <property type="evidence" value="ECO:0007669"/>
    <property type="project" value="UniProtKB-KW"/>
</dbReference>
<dbReference type="InterPro" id="IPR001841">
    <property type="entry name" value="Znf_RING"/>
</dbReference>
<feature type="domain" description="RRM" evidence="16">
    <location>
        <begin position="121"/>
        <end position="207"/>
    </location>
</feature>
<evidence type="ECO:0000256" key="6">
    <source>
        <dbReference type="ARBA" id="ARBA00022884"/>
    </source>
</evidence>
<evidence type="ECO:0000256" key="7">
    <source>
        <dbReference type="ARBA" id="ARBA00023015"/>
    </source>
</evidence>
<dbReference type="CDD" id="cd12438">
    <property type="entry name" value="RRM_CNOT4"/>
    <property type="match status" value="1"/>
</dbReference>
<feature type="compositionally biased region" description="Gly residues" evidence="14">
    <location>
        <begin position="536"/>
        <end position="547"/>
    </location>
</feature>
<keyword evidence="4 11" id="KW-0863">Zinc-finger</keyword>
<feature type="compositionally biased region" description="Polar residues" evidence="14">
    <location>
        <begin position="297"/>
        <end position="330"/>
    </location>
</feature>
<feature type="compositionally biased region" description="Polar residues" evidence="14">
    <location>
        <begin position="1171"/>
        <end position="1182"/>
    </location>
</feature>
<evidence type="ECO:0000256" key="12">
    <source>
        <dbReference type="PROSITE-ProRule" id="PRU00176"/>
    </source>
</evidence>
<feature type="region of interest" description="Disordered" evidence="14">
    <location>
        <begin position="1429"/>
        <end position="1453"/>
    </location>
</feature>
<dbReference type="GO" id="GO:0005634">
    <property type="term" value="C:nucleus"/>
    <property type="evidence" value="ECO:0007669"/>
    <property type="project" value="UniProtKB-SubCell"/>
</dbReference>
<feature type="region of interest" description="Disordered" evidence="14">
    <location>
        <begin position="904"/>
        <end position="996"/>
    </location>
</feature>
<evidence type="ECO:0000259" key="16">
    <source>
        <dbReference type="PROSITE" id="PS50102"/>
    </source>
</evidence>
<evidence type="ECO:0000259" key="15">
    <source>
        <dbReference type="PROSITE" id="PS50089"/>
    </source>
</evidence>
<evidence type="ECO:0000256" key="14">
    <source>
        <dbReference type="SAM" id="MobiDB-lite"/>
    </source>
</evidence>
<dbReference type="InterPro" id="IPR003954">
    <property type="entry name" value="RRM_euk-type"/>
</dbReference>
<evidence type="ECO:0000256" key="10">
    <source>
        <dbReference type="ARBA" id="ARBA00023242"/>
    </source>
</evidence>
<evidence type="ECO:0000256" key="3">
    <source>
        <dbReference type="ARBA" id="ARBA00022723"/>
    </source>
</evidence>
<feature type="compositionally biased region" description="Basic and acidic residues" evidence="14">
    <location>
        <begin position="1122"/>
        <end position="1135"/>
    </location>
</feature>
<feature type="compositionally biased region" description="Low complexity" evidence="14">
    <location>
        <begin position="1430"/>
        <end position="1442"/>
    </location>
</feature>
<feature type="domain" description="RING-type" evidence="15">
    <location>
        <begin position="15"/>
        <end position="58"/>
    </location>
</feature>
<feature type="compositionally biased region" description="Low complexity" evidence="14">
    <location>
        <begin position="672"/>
        <end position="683"/>
    </location>
</feature>
<feature type="compositionally biased region" description="Polar residues" evidence="14">
    <location>
        <begin position="907"/>
        <end position="923"/>
    </location>
</feature>
<dbReference type="GO" id="GO:0030015">
    <property type="term" value="C:CCR4-NOT core complex"/>
    <property type="evidence" value="ECO:0007669"/>
    <property type="project" value="UniProtKB-ARBA"/>
</dbReference>
<evidence type="ECO:0000256" key="2">
    <source>
        <dbReference type="ARBA" id="ARBA00022491"/>
    </source>
</evidence>
<evidence type="ECO:0000256" key="8">
    <source>
        <dbReference type="ARBA" id="ARBA00023054"/>
    </source>
</evidence>
<dbReference type="Gene3D" id="3.30.70.330">
    <property type="match status" value="1"/>
</dbReference>
<dbReference type="CDD" id="cd16618">
    <property type="entry name" value="mRING-HC-C4C4_CNOT4"/>
    <property type="match status" value="1"/>
</dbReference>
<dbReference type="GO" id="GO:0016567">
    <property type="term" value="P:protein ubiquitination"/>
    <property type="evidence" value="ECO:0007669"/>
    <property type="project" value="TreeGrafter"/>
</dbReference>
<feature type="compositionally biased region" description="Pro residues" evidence="14">
    <location>
        <begin position="808"/>
        <end position="819"/>
    </location>
</feature>
<feature type="compositionally biased region" description="Polar residues" evidence="14">
    <location>
        <begin position="737"/>
        <end position="746"/>
    </location>
</feature>
<dbReference type="Pfam" id="PF00076">
    <property type="entry name" value="RRM_1"/>
    <property type="match status" value="1"/>
</dbReference>
<keyword evidence="18" id="KW-1185">Reference proteome</keyword>
<evidence type="ECO:0000256" key="11">
    <source>
        <dbReference type="PROSITE-ProRule" id="PRU00175"/>
    </source>
</evidence>
<dbReference type="GO" id="GO:0051254">
    <property type="term" value="P:positive regulation of RNA metabolic process"/>
    <property type="evidence" value="ECO:0007669"/>
    <property type="project" value="UniProtKB-ARBA"/>
</dbReference>
<evidence type="ECO:0000256" key="4">
    <source>
        <dbReference type="ARBA" id="ARBA00022771"/>
    </source>
</evidence>
<dbReference type="GO" id="GO:0003723">
    <property type="term" value="F:RNA binding"/>
    <property type="evidence" value="ECO:0007669"/>
    <property type="project" value="UniProtKB-UniRule"/>
</dbReference>
<dbReference type="Proteomes" id="UP001201980">
    <property type="component" value="Unassembled WGS sequence"/>
</dbReference>
<feature type="compositionally biased region" description="Basic residues" evidence="14">
    <location>
        <begin position="1095"/>
        <end position="1105"/>
    </location>
</feature>
<gene>
    <name evidence="17" type="ORF">MKZ38_003823</name>
</gene>
<feature type="compositionally biased region" description="Acidic residues" evidence="14">
    <location>
        <begin position="425"/>
        <end position="440"/>
    </location>
</feature>
<feature type="compositionally biased region" description="Polar residues" evidence="14">
    <location>
        <begin position="503"/>
        <end position="516"/>
    </location>
</feature>
<dbReference type="InterPro" id="IPR012677">
    <property type="entry name" value="Nucleotide-bd_a/b_plait_sf"/>
</dbReference>
<dbReference type="SUPFAM" id="SSF57850">
    <property type="entry name" value="RING/U-box"/>
    <property type="match status" value="1"/>
</dbReference>
<dbReference type="GO" id="GO:0000956">
    <property type="term" value="P:nuclear-transcribed mRNA catabolic process"/>
    <property type="evidence" value="ECO:0007669"/>
    <property type="project" value="UniProtKB-ARBA"/>
</dbReference>
<feature type="compositionally biased region" description="Low complexity" evidence="14">
    <location>
        <begin position="586"/>
        <end position="610"/>
    </location>
</feature>
<dbReference type="PROSITE" id="PS50089">
    <property type="entry name" value="ZF_RING_2"/>
    <property type="match status" value="1"/>
</dbReference>
<dbReference type="Pfam" id="PF14570">
    <property type="entry name" value="zf-RING_4"/>
    <property type="match status" value="1"/>
</dbReference>
<feature type="coiled-coil region" evidence="13">
    <location>
        <begin position="81"/>
        <end position="109"/>
    </location>
</feature>
<dbReference type="GO" id="GO:0061630">
    <property type="term" value="F:ubiquitin protein ligase activity"/>
    <property type="evidence" value="ECO:0007669"/>
    <property type="project" value="UniProtKB-ARBA"/>
</dbReference>
<feature type="compositionally biased region" description="Polar residues" evidence="14">
    <location>
        <begin position="360"/>
        <end position="370"/>
    </location>
</feature>
<evidence type="ECO:0000256" key="1">
    <source>
        <dbReference type="ARBA" id="ARBA00004123"/>
    </source>
</evidence>
<dbReference type="Gene3D" id="3.30.40.10">
    <property type="entry name" value="Zinc/RING finger domain, C3HC4 (zinc finger)"/>
    <property type="match status" value="1"/>
</dbReference>
<dbReference type="GO" id="GO:0010557">
    <property type="term" value="P:positive regulation of macromolecule biosynthetic process"/>
    <property type="evidence" value="ECO:0007669"/>
    <property type="project" value="UniProtKB-ARBA"/>
</dbReference>
<dbReference type="PANTHER" id="PTHR12603:SF0">
    <property type="entry name" value="CCR4-NOT TRANSCRIPTION COMPLEX SUBUNIT 4"/>
    <property type="match status" value="1"/>
</dbReference>
<feature type="compositionally biased region" description="Polar residues" evidence="14">
    <location>
        <begin position="548"/>
        <end position="565"/>
    </location>
</feature>
<feature type="coiled-coil region" evidence="13">
    <location>
        <begin position="1460"/>
        <end position="1487"/>
    </location>
</feature>
<dbReference type="InterPro" id="IPR035979">
    <property type="entry name" value="RBD_domain_sf"/>
</dbReference>
<organism evidence="17 18">
    <name type="scientific">Zalerion maritima</name>
    <dbReference type="NCBI Taxonomy" id="339359"/>
    <lineage>
        <taxon>Eukaryota</taxon>
        <taxon>Fungi</taxon>
        <taxon>Dikarya</taxon>
        <taxon>Ascomycota</taxon>
        <taxon>Pezizomycotina</taxon>
        <taxon>Sordariomycetes</taxon>
        <taxon>Lulworthiomycetidae</taxon>
        <taxon>Lulworthiales</taxon>
        <taxon>Lulworthiaceae</taxon>
        <taxon>Zalerion</taxon>
    </lineage>
</organism>
<keyword evidence="10" id="KW-0539">Nucleus</keyword>
<dbReference type="SMART" id="SM00360">
    <property type="entry name" value="RRM"/>
    <property type="match status" value="1"/>
</dbReference>
<feature type="compositionally biased region" description="Polar residues" evidence="14">
    <location>
        <begin position="1027"/>
        <end position="1043"/>
    </location>
</feature>
<feature type="region of interest" description="Disordered" evidence="14">
    <location>
        <begin position="401"/>
        <end position="846"/>
    </location>
</feature>
<dbReference type="EMBL" id="JAKWBI020000225">
    <property type="protein sequence ID" value="KAJ2898578.1"/>
    <property type="molecule type" value="Genomic_DNA"/>
</dbReference>
<evidence type="ECO:0000256" key="13">
    <source>
        <dbReference type="SAM" id="Coils"/>
    </source>
</evidence>
<evidence type="ECO:0000256" key="5">
    <source>
        <dbReference type="ARBA" id="ARBA00022833"/>
    </source>
</evidence>
<dbReference type="FunFam" id="3.30.40.10:FF:000006">
    <property type="entry name" value="CCR4-NOT transcription complex subunit 4"/>
    <property type="match status" value="1"/>
</dbReference>
<dbReference type="InterPro" id="IPR000504">
    <property type="entry name" value="RRM_dom"/>
</dbReference>
<keyword evidence="3" id="KW-0479">Metal-binding</keyword>
<feature type="compositionally biased region" description="Basic and acidic residues" evidence="14">
    <location>
        <begin position="1161"/>
        <end position="1170"/>
    </location>
</feature>
<dbReference type="SUPFAM" id="SSF54928">
    <property type="entry name" value="RNA-binding domain, RBD"/>
    <property type="match status" value="1"/>
</dbReference>
<dbReference type="SMART" id="SM00361">
    <property type="entry name" value="RRM_1"/>
    <property type="match status" value="1"/>
</dbReference>
<proteinExistence type="predicted"/>
<dbReference type="InterPro" id="IPR013083">
    <property type="entry name" value="Znf_RING/FYVE/PHD"/>
</dbReference>
<keyword evidence="8 13" id="KW-0175">Coiled coil</keyword>
<feature type="compositionally biased region" description="Polar residues" evidence="14">
    <location>
        <begin position="239"/>
        <end position="282"/>
    </location>
</feature>
<keyword evidence="2" id="KW-0678">Repressor</keyword>
<feature type="region of interest" description="Disordered" evidence="14">
    <location>
        <begin position="235"/>
        <end position="375"/>
    </location>
</feature>
<sequence>MGGSDSFIDDEDDTCPLCIEEFDLSDRSFKPCPCGYQVCQFCFNNINSNMNGLCPACRRPYDEKTIEWKVVTPEEVAEFKANIQKNQKKRAQEQRVEEARQRQAEKNDRKNLVGVRVVQKNLVYVTGLTPTVREDELMKTLRKLEFFGQYGNIQKISISNRKGIDGHNQSLGIYVTFEKKEDATRCIQAVNGSQNGDRVLRAQLGTTKYCSAWLRHETCQNRQCMFLHEQGDEEDSYSRQDLSSMNSIDSQRKQATAGGSRSASRQQGLIQQAGQASQPMARSSSKDGSDNGDGSALPSSANWARNPQTSRRGSHATSGATDSPAISSSFPVPAESAFGATQGSSAKDSVPQKRVSSSSQPKPTQTTESNKPLMDPIIAEILRNIRHVKLKEFSEDEISQYPPLFDINGGAKRRAMREAEKAESDPEEPADTQEASDGEPEAGGSLALGGEPEDSDPVRDFEQRRAPGAQPPIQKSIGEGIFGGSSVGNFGAAPGSSALGTIGNRTTTPHQQQPQMYGSVRPAGAGGFENTPPPGMGGGQGGGGAGGSQTSLFQQGHQRGSSRYNFANDGGASANSVKVAANPRVMAQQASMMPQQMHSQHGSQYYGSSMPGPPPGLKSTGTPPNPFSFSSGSGLVTKDSDMLHNMMRRGGAGGNAHEKREFVSSPFSNQYPPSTSSTPAPASGLLASLYGTPPGQFQDFGHKQKKKGKKHRHANTSSSGGSGLVDLADPSILQARMQHQQQSNAGVGQGPFGGQSQDDELPSLDEARSSVYALVADDDEPPLKDLPPLSSILRSSTPPIPLSGLGPRAPPGLGPPVGPISPAVSKDPVVPSPAISKAGPSTDTKLVSTIKPNIETQPVGKPSFNSVQGKGILSEEEFPALRSVRPVPSDAKVATPVTTVKQPVTVGSGSRKASSITLPSQAPIQPPLSSKGEKRATPGILNIATASKASHPKILDSSATTEKPLTDQVPTSSPVTRAGPKTLKIVPMPKTESPPQLPMATVAATVPAVRSVAASSHRPETPASELISDSASIISGTVSTSRPGSPPLLRSNSGYARPTTKSTKRKQRKESQKEFVDQIAAAPKVEREEIQPIIGRKKKQKKQKAPKPSAASRPETPNTQPDSRDELAQVPDDKPAPSTPSESRASQILKAPAKGPAQSDAKSKAKDQASRKNTGLEQPTATQKKDEKPPISPALILNELIDSSMLLEADKMSMLRPYPGTNWRHEPLTNSELLTSKPTYHKSIISDEDQELLLAGKPVRKIVDGSRTLLTPNGDCVRNLTEEEEDKYLELQQRVAETNATPAAFVSSCYEPGSGFALVKGRAVPNGPPGYFPQAPNAHPSDPVNKIQRDEAISYINQFVLPRIGLGTPSGEPRLGLGDIKDGSEADAALLSRLLLGGHHVPPTAGLSNLATHVSPRASDDVEERTRRVSGSANGSAGACSGVHGHQGNSNLPVTPLMSLEDAEAAMMLARKETEKLEKSLNQVIRRNRRLLLGSAH</sequence>
<dbReference type="FunFam" id="3.30.70.330:FF:000257">
    <property type="entry name" value="CCR4-NOT core complex subunit Not4"/>
    <property type="match status" value="1"/>
</dbReference>
<feature type="compositionally biased region" description="Basic and acidic residues" evidence="14">
    <location>
        <begin position="456"/>
        <end position="465"/>
    </location>
</feature>
<feature type="compositionally biased region" description="Low complexity" evidence="14">
    <location>
        <begin position="617"/>
        <end position="634"/>
    </location>
</feature>
<dbReference type="PANTHER" id="PTHR12603">
    <property type="entry name" value="CCR4-NOT TRANSCRIPTION COMPLEX RELATED"/>
    <property type="match status" value="1"/>
</dbReference>